<accession>A0ABQ3SJU0</accession>
<evidence type="ECO:0000259" key="2">
    <source>
        <dbReference type="Pfam" id="PF20680"/>
    </source>
</evidence>
<dbReference type="Pfam" id="PF20680">
    <property type="entry name" value="DUF6817"/>
    <property type="match status" value="1"/>
</dbReference>
<feature type="compositionally biased region" description="Gly residues" evidence="1">
    <location>
        <begin position="18"/>
        <end position="30"/>
    </location>
</feature>
<feature type="region of interest" description="Disordered" evidence="1">
    <location>
        <begin position="93"/>
        <end position="115"/>
    </location>
</feature>
<feature type="domain" description="DUF6817" evidence="2">
    <location>
        <begin position="276"/>
        <end position="360"/>
    </location>
</feature>
<evidence type="ECO:0000313" key="3">
    <source>
        <dbReference type="EMBL" id="GHI68405.1"/>
    </source>
</evidence>
<feature type="compositionally biased region" description="Basic and acidic residues" evidence="1">
    <location>
        <begin position="32"/>
        <end position="41"/>
    </location>
</feature>
<dbReference type="InterPro" id="IPR049202">
    <property type="entry name" value="DUF6817"/>
</dbReference>
<feature type="compositionally biased region" description="Basic residues" evidence="1">
    <location>
        <begin position="232"/>
        <end position="244"/>
    </location>
</feature>
<feature type="compositionally biased region" description="Basic and acidic residues" evidence="1">
    <location>
        <begin position="96"/>
        <end position="111"/>
    </location>
</feature>
<sequence length="447" mass="46147">MGAGGGVLGQPDVADAGEVGGVDAGAGGEGIVRADGEHPGQFHDGAQLDAADRSADGDPGEVEVIGGECVETAAAGVLGLELQAHLGMAAAEGDDGLGHEVPDRRRARGDADGAAAAPDELVHAAQGAVESGDAVGGGRLEDAAGLGGYDAAGVALQQARAGPLLQAADVLADGRLGAAEVAGHGAEAAGPADGHEHTKIIEGHEPQVIAWRQGANRRIDLGFGWDQDRCRARAATRPRPRHGVRNPGAGGAGCRPTRPDHFDRRDTPVSDHAVAWLRTLGAQEIAHPGGTLLAHLERVQGLLGSWGARPALRRAGLCHAFYGTDGFPTALLPLARRAELAAVIGDEAEEIVYLYAACDRAASYPTLALEEASFRDRFTGRVHSPAPALRRDLAELSAANELDLARIDPAFREAWGAELLALFTRLRGLLSEPARRECRAVLGEVEG</sequence>
<feature type="region of interest" description="Disordered" evidence="1">
    <location>
        <begin position="232"/>
        <end position="267"/>
    </location>
</feature>
<organism evidence="3 4">
    <name type="scientific">Streptomyces nojiriensis</name>
    <dbReference type="NCBI Taxonomy" id="66374"/>
    <lineage>
        <taxon>Bacteria</taxon>
        <taxon>Bacillati</taxon>
        <taxon>Actinomycetota</taxon>
        <taxon>Actinomycetes</taxon>
        <taxon>Kitasatosporales</taxon>
        <taxon>Streptomycetaceae</taxon>
        <taxon>Streptomyces</taxon>
    </lineage>
</organism>
<keyword evidence="4" id="KW-1185">Reference proteome</keyword>
<proteinExistence type="predicted"/>
<protein>
    <recommendedName>
        <fullName evidence="2">DUF6817 domain-containing protein</fullName>
    </recommendedName>
</protein>
<comment type="caution">
    <text evidence="3">The sequence shown here is derived from an EMBL/GenBank/DDBJ whole genome shotgun (WGS) entry which is preliminary data.</text>
</comment>
<evidence type="ECO:0000313" key="4">
    <source>
        <dbReference type="Proteomes" id="UP000613974"/>
    </source>
</evidence>
<feature type="region of interest" description="Disordered" evidence="1">
    <location>
        <begin position="1"/>
        <end position="45"/>
    </location>
</feature>
<evidence type="ECO:0000256" key="1">
    <source>
        <dbReference type="SAM" id="MobiDB-lite"/>
    </source>
</evidence>
<gene>
    <name evidence="3" type="ORF">Snoj_23230</name>
</gene>
<dbReference type="EMBL" id="BNEC01000003">
    <property type="protein sequence ID" value="GHI68405.1"/>
    <property type="molecule type" value="Genomic_DNA"/>
</dbReference>
<reference evidence="4" key="1">
    <citation type="submission" date="2023-07" db="EMBL/GenBank/DDBJ databases">
        <title>Whole genome shotgun sequence of Streptomyces nojiriensis NBRC 13794.</title>
        <authorList>
            <person name="Komaki H."/>
            <person name="Tamura T."/>
        </authorList>
    </citation>
    <scope>NUCLEOTIDE SEQUENCE [LARGE SCALE GENOMIC DNA]</scope>
    <source>
        <strain evidence="4">NBRC 13794</strain>
    </source>
</reference>
<name>A0ABQ3SJU0_9ACTN</name>
<feature type="compositionally biased region" description="Basic and acidic residues" evidence="1">
    <location>
        <begin position="257"/>
        <end position="267"/>
    </location>
</feature>
<dbReference type="Proteomes" id="UP000613974">
    <property type="component" value="Unassembled WGS sequence"/>
</dbReference>